<dbReference type="EMBL" id="BART01014272">
    <property type="protein sequence ID" value="GAG86836.1"/>
    <property type="molecule type" value="Genomic_DNA"/>
</dbReference>
<feature type="non-terminal residue" evidence="1">
    <location>
        <position position="1"/>
    </location>
</feature>
<dbReference type="AlphaFoldDB" id="X1CRD2"/>
<evidence type="ECO:0000313" key="1">
    <source>
        <dbReference type="EMBL" id="GAG86836.1"/>
    </source>
</evidence>
<accession>X1CRD2</accession>
<gene>
    <name evidence="1" type="ORF">S01H4_28598</name>
</gene>
<protein>
    <submittedName>
        <fullName evidence="1">Uncharacterized protein</fullName>
    </submittedName>
</protein>
<comment type="caution">
    <text evidence="1">The sequence shown here is derived from an EMBL/GenBank/DDBJ whole genome shotgun (WGS) entry which is preliminary data.</text>
</comment>
<proteinExistence type="predicted"/>
<name>X1CRD2_9ZZZZ</name>
<organism evidence="1">
    <name type="scientific">marine sediment metagenome</name>
    <dbReference type="NCBI Taxonomy" id="412755"/>
    <lineage>
        <taxon>unclassified sequences</taxon>
        <taxon>metagenomes</taxon>
        <taxon>ecological metagenomes</taxon>
    </lineage>
</organism>
<sequence>DKEKLSDIAVNQYINSYKTVKADYLDYYKGKGI</sequence>
<reference evidence="1" key="1">
    <citation type="journal article" date="2014" name="Front. Microbiol.">
        <title>High frequency of phylogenetically diverse reductive dehalogenase-homologous genes in deep subseafloor sedimentary metagenomes.</title>
        <authorList>
            <person name="Kawai M."/>
            <person name="Futagami T."/>
            <person name="Toyoda A."/>
            <person name="Takaki Y."/>
            <person name="Nishi S."/>
            <person name="Hori S."/>
            <person name="Arai W."/>
            <person name="Tsubouchi T."/>
            <person name="Morono Y."/>
            <person name="Uchiyama I."/>
            <person name="Ito T."/>
            <person name="Fujiyama A."/>
            <person name="Inagaki F."/>
            <person name="Takami H."/>
        </authorList>
    </citation>
    <scope>NUCLEOTIDE SEQUENCE</scope>
    <source>
        <strain evidence="1">Expedition CK06-06</strain>
    </source>
</reference>